<reference evidence="5" key="1">
    <citation type="submission" date="2022-03" db="EMBL/GenBank/DDBJ databases">
        <title>Identification of a novel bacterium isolated from mangrove sediments.</title>
        <authorList>
            <person name="Pan X."/>
        </authorList>
    </citation>
    <scope>NUCLEOTIDE SEQUENCE</scope>
    <source>
        <strain evidence="5">B1949</strain>
    </source>
</reference>
<evidence type="ECO:0000256" key="1">
    <source>
        <dbReference type="ARBA" id="ARBA00005964"/>
    </source>
</evidence>
<dbReference type="EMBL" id="JALHLF010000226">
    <property type="protein sequence ID" value="MCJ2185120.1"/>
    <property type="molecule type" value="Genomic_DNA"/>
</dbReference>
<evidence type="ECO:0000313" key="5">
    <source>
        <dbReference type="EMBL" id="MCJ2185120.1"/>
    </source>
</evidence>
<dbReference type="InterPro" id="IPR050309">
    <property type="entry name" value="Type-B_Carboxylest/Lipase"/>
</dbReference>
<accession>A0ABT0BJA4</accession>
<protein>
    <recommendedName>
        <fullName evidence="3">Carboxylic ester hydrolase</fullName>
        <ecNumber evidence="3">3.1.1.-</ecNumber>
    </recommendedName>
</protein>
<dbReference type="Gene3D" id="3.40.50.1820">
    <property type="entry name" value="alpha/beta hydrolase"/>
    <property type="match status" value="1"/>
</dbReference>
<feature type="domain" description="Carboxylesterase type B" evidence="4">
    <location>
        <begin position="306"/>
        <end position="431"/>
    </location>
</feature>
<name>A0ABT0BJA4_9SPHN</name>
<dbReference type="EC" id="3.1.1.-" evidence="3"/>
<dbReference type="SUPFAM" id="SSF53474">
    <property type="entry name" value="alpha/beta-Hydrolases"/>
    <property type="match status" value="1"/>
</dbReference>
<keyword evidence="6" id="KW-1185">Reference proteome</keyword>
<dbReference type="InterPro" id="IPR002018">
    <property type="entry name" value="CarbesteraseB"/>
</dbReference>
<feature type="domain" description="Carboxylesterase type B" evidence="4">
    <location>
        <begin position="1"/>
        <end position="273"/>
    </location>
</feature>
<dbReference type="PANTHER" id="PTHR11559">
    <property type="entry name" value="CARBOXYLESTERASE"/>
    <property type="match status" value="1"/>
</dbReference>
<dbReference type="Proteomes" id="UP001162881">
    <property type="component" value="Unassembled WGS sequence"/>
</dbReference>
<evidence type="ECO:0000313" key="6">
    <source>
        <dbReference type="Proteomes" id="UP001162881"/>
    </source>
</evidence>
<dbReference type="RefSeq" id="WP_244024575.1">
    <property type="nucleotide sequence ID" value="NZ_JALHLF010000226.1"/>
</dbReference>
<comment type="similarity">
    <text evidence="1 3">Belongs to the type-B carboxylesterase/lipase family.</text>
</comment>
<evidence type="ECO:0000256" key="2">
    <source>
        <dbReference type="ARBA" id="ARBA00022801"/>
    </source>
</evidence>
<dbReference type="PROSITE" id="PS00122">
    <property type="entry name" value="CARBOXYLESTERASE_B_1"/>
    <property type="match status" value="1"/>
</dbReference>
<evidence type="ECO:0000256" key="3">
    <source>
        <dbReference type="RuleBase" id="RU361235"/>
    </source>
</evidence>
<sequence length="444" mass="45788">APQPAAPWSAPRDATHYGADCAQAPFPPDAAPIRTTPSEDCLYLNVWQPAGTRAGARLPVMVWIHGGGFVNGGSSPAIYAGDSFARDGIVFVSLNYRLGRYGFFAHPGLKAEGGGGNFGYLDQIAALKWVQANIARFGGDPAHVTIAGESAGGMSMHMLLQSPLAQGLFEQAIVESGGGRSRTMAQPTIATSAAAGEVFAPGLDAAALRALPAATVTGDLSMMTMAKPGYAGPLVDGRTILGEPLAAAKNGLDARVPVLIGANSADGFPFVTDKDAIFAGFGADAAEARQIYDPTNSASGLQVGTATTADAMMIEPARAIARALAPRQPVYYYRFAFPVPGASQAMGGAPHASEIPYAFDTLAARTGAGPTAAETATARLMHAYWVNFVKTGTPDGQGLPAWPKASDSGADRVQVIDAKGARSQADPLTQRLDFAQKRAEAGTP</sequence>
<comment type="caution">
    <text evidence="5">The sequence shown here is derived from an EMBL/GenBank/DDBJ whole genome shotgun (WGS) entry which is preliminary data.</text>
</comment>
<proteinExistence type="inferred from homology"/>
<feature type="non-terminal residue" evidence="5">
    <location>
        <position position="1"/>
    </location>
</feature>
<dbReference type="PROSITE" id="PS00941">
    <property type="entry name" value="CARBOXYLESTERASE_B_2"/>
    <property type="match status" value="1"/>
</dbReference>
<keyword evidence="2 3" id="KW-0378">Hydrolase</keyword>
<gene>
    <name evidence="5" type="ORF">MTR62_20870</name>
</gene>
<evidence type="ECO:0000259" key="4">
    <source>
        <dbReference type="Pfam" id="PF00135"/>
    </source>
</evidence>
<dbReference type="Pfam" id="PF00135">
    <property type="entry name" value="COesterase"/>
    <property type="match status" value="2"/>
</dbReference>
<dbReference type="InterPro" id="IPR029058">
    <property type="entry name" value="AB_hydrolase_fold"/>
</dbReference>
<dbReference type="InterPro" id="IPR019826">
    <property type="entry name" value="Carboxylesterase_B_AS"/>
</dbReference>
<organism evidence="5 6">
    <name type="scientific">Novosphingobium organovorum</name>
    <dbReference type="NCBI Taxonomy" id="2930092"/>
    <lineage>
        <taxon>Bacteria</taxon>
        <taxon>Pseudomonadati</taxon>
        <taxon>Pseudomonadota</taxon>
        <taxon>Alphaproteobacteria</taxon>
        <taxon>Sphingomonadales</taxon>
        <taxon>Sphingomonadaceae</taxon>
        <taxon>Novosphingobium</taxon>
    </lineage>
</organism>
<dbReference type="InterPro" id="IPR019819">
    <property type="entry name" value="Carboxylesterase_B_CS"/>
</dbReference>